<reference evidence="4" key="1">
    <citation type="submission" date="2018-09" db="EMBL/GenBank/DDBJ databases">
        <authorList>
            <person name="Manzano-Marin A."/>
            <person name="Manzano-Marin A."/>
        </authorList>
    </citation>
    <scope>NUCLEOTIDE SEQUENCE [LARGE SCALE GENOMIC DNA]</scope>
    <source>
        <strain evidence="4">BuCistrobi</strain>
    </source>
</reference>
<dbReference type="AlphaFoldDB" id="A0A3B1DWF3"/>
<dbReference type="PANTHER" id="PTHR33515">
    <property type="entry name" value="RIBOSOME-BINDING FACTOR A, CHLOROPLASTIC-RELATED"/>
    <property type="match status" value="1"/>
</dbReference>
<comment type="function">
    <text evidence="2">One of several proteins that assist in the late maturation steps of the functional core of the 30S ribosomal subunit. Associates with free 30S ribosomal subunits (but not with 30S subunits that are part of 70S ribosomes or polysomes). Required for efficient processing of 16S rRNA. May interact with the 5'-terminal helix region of 16S rRNA.</text>
</comment>
<evidence type="ECO:0000313" key="4">
    <source>
        <dbReference type="Proteomes" id="UP000271849"/>
    </source>
</evidence>
<keyword evidence="1 2" id="KW-0690">Ribosome biogenesis</keyword>
<dbReference type="GO" id="GO:0030490">
    <property type="term" value="P:maturation of SSU-rRNA"/>
    <property type="evidence" value="ECO:0007669"/>
    <property type="project" value="UniProtKB-UniRule"/>
</dbReference>
<dbReference type="Proteomes" id="UP000271849">
    <property type="component" value="Chromosome"/>
</dbReference>
<dbReference type="NCBIfam" id="TIGR00082">
    <property type="entry name" value="rbfA"/>
    <property type="match status" value="1"/>
</dbReference>
<evidence type="ECO:0000313" key="3">
    <source>
        <dbReference type="EMBL" id="VAX76623.1"/>
    </source>
</evidence>
<dbReference type="PANTHER" id="PTHR33515:SF1">
    <property type="entry name" value="RIBOSOME-BINDING FACTOR A, CHLOROPLASTIC-RELATED"/>
    <property type="match status" value="1"/>
</dbReference>
<sequence length="119" mass="14047">MLKGCHRAVKLERNLHKEIAIIIQQRLKDPRLNEFITISEVKLSLDLSYAKIFVTFLKEKNKKKIKLMLFVLQRSSSYIRSILNKNIYLRIVPKLFFIHDVSFLNGIFISKLIDKNMPS</sequence>
<name>A0A3B1DWF3_9GAMM</name>
<organism evidence="3 4">
    <name type="scientific">Buchnera aphidicola</name>
    <name type="common">Cinara strobi</name>
    <dbReference type="NCBI Taxonomy" id="1921549"/>
    <lineage>
        <taxon>Bacteria</taxon>
        <taxon>Pseudomonadati</taxon>
        <taxon>Pseudomonadota</taxon>
        <taxon>Gammaproteobacteria</taxon>
        <taxon>Enterobacterales</taxon>
        <taxon>Erwiniaceae</taxon>
        <taxon>Buchnera</taxon>
    </lineage>
</organism>
<dbReference type="PROSITE" id="PS01319">
    <property type="entry name" value="RBFA"/>
    <property type="match status" value="1"/>
</dbReference>
<dbReference type="GO" id="GO:0043024">
    <property type="term" value="F:ribosomal small subunit binding"/>
    <property type="evidence" value="ECO:0007669"/>
    <property type="project" value="TreeGrafter"/>
</dbReference>
<gene>
    <name evidence="2 3" type="primary">rbfA</name>
    <name evidence="3" type="ORF">BUCINSTRO3249_0240</name>
</gene>
<comment type="similarity">
    <text evidence="2">Belongs to the RbfA family.</text>
</comment>
<dbReference type="HAMAP" id="MF_00003">
    <property type="entry name" value="RbfA"/>
    <property type="match status" value="1"/>
</dbReference>
<comment type="subunit">
    <text evidence="2">Monomer. Binds 30S ribosomal subunits, but not 50S ribosomal subunits or 70S ribosomes.</text>
</comment>
<dbReference type="InterPro" id="IPR020053">
    <property type="entry name" value="Ribosome-bd_factorA_CS"/>
</dbReference>
<proteinExistence type="inferred from homology"/>
<dbReference type="InterPro" id="IPR023799">
    <property type="entry name" value="RbfA_dom_sf"/>
</dbReference>
<dbReference type="OrthoDB" id="307788at2"/>
<dbReference type="EMBL" id="LR025085">
    <property type="protein sequence ID" value="VAX76623.1"/>
    <property type="molecule type" value="Genomic_DNA"/>
</dbReference>
<dbReference type="InterPro" id="IPR015946">
    <property type="entry name" value="KH_dom-like_a/b"/>
</dbReference>
<dbReference type="GO" id="GO:0005829">
    <property type="term" value="C:cytosol"/>
    <property type="evidence" value="ECO:0007669"/>
    <property type="project" value="TreeGrafter"/>
</dbReference>
<dbReference type="SUPFAM" id="SSF89919">
    <property type="entry name" value="Ribosome-binding factor A, RbfA"/>
    <property type="match status" value="1"/>
</dbReference>
<evidence type="ECO:0000256" key="2">
    <source>
        <dbReference type="HAMAP-Rule" id="MF_00003"/>
    </source>
</evidence>
<dbReference type="Pfam" id="PF02033">
    <property type="entry name" value="RBFA"/>
    <property type="match status" value="1"/>
</dbReference>
<protein>
    <recommendedName>
        <fullName evidence="2">Ribosome-binding factor A</fullName>
    </recommendedName>
</protein>
<comment type="subcellular location">
    <subcellularLocation>
        <location evidence="2">Cytoplasm</location>
    </subcellularLocation>
</comment>
<dbReference type="InterPro" id="IPR000238">
    <property type="entry name" value="RbfA"/>
</dbReference>
<accession>A0A3B1DWF3</accession>
<evidence type="ECO:0000256" key="1">
    <source>
        <dbReference type="ARBA" id="ARBA00022517"/>
    </source>
</evidence>
<dbReference type="STRING" id="1921549.GCA_900128825_00239"/>
<dbReference type="Gene3D" id="3.30.300.20">
    <property type="match status" value="1"/>
</dbReference>
<keyword evidence="2" id="KW-0963">Cytoplasm</keyword>
<dbReference type="RefSeq" id="WP_158349117.1">
    <property type="nucleotide sequence ID" value="NZ_LR025085.1"/>
</dbReference>